<dbReference type="AlphaFoldDB" id="A0A367G679"/>
<comment type="caution">
    <text evidence="2">The sequence shown here is derived from an EMBL/GenBank/DDBJ whole genome shotgun (WGS) entry which is preliminary data.</text>
</comment>
<dbReference type="EMBL" id="PXUP01000010">
    <property type="protein sequence ID" value="RCH45988.1"/>
    <property type="molecule type" value="Genomic_DNA"/>
</dbReference>
<gene>
    <name evidence="2" type="ORF">C7J97_08580</name>
</gene>
<organism evidence="2 3">
    <name type="scientific">Faecalibacterium prausnitzii</name>
    <dbReference type="NCBI Taxonomy" id="853"/>
    <lineage>
        <taxon>Bacteria</taxon>
        <taxon>Bacillati</taxon>
        <taxon>Bacillota</taxon>
        <taxon>Clostridia</taxon>
        <taxon>Eubacteriales</taxon>
        <taxon>Oscillospiraceae</taxon>
        <taxon>Faecalibacterium</taxon>
    </lineage>
</organism>
<feature type="transmembrane region" description="Helical" evidence="1">
    <location>
        <begin position="97"/>
        <end position="116"/>
    </location>
</feature>
<dbReference type="InterPro" id="IPR046113">
    <property type="entry name" value="DUF6050"/>
</dbReference>
<evidence type="ECO:0000256" key="1">
    <source>
        <dbReference type="SAM" id="Phobius"/>
    </source>
</evidence>
<dbReference type="RefSeq" id="WP_113992616.1">
    <property type="nucleotide sequence ID" value="NZ_JAWHPP010000001.1"/>
</dbReference>
<protein>
    <submittedName>
        <fullName evidence="2">Uncharacterized protein</fullName>
    </submittedName>
</protein>
<proteinExistence type="predicted"/>
<evidence type="ECO:0000313" key="2">
    <source>
        <dbReference type="EMBL" id="RCH45988.1"/>
    </source>
</evidence>
<dbReference type="Pfam" id="PF19517">
    <property type="entry name" value="DUF6050"/>
    <property type="match status" value="1"/>
</dbReference>
<reference evidence="2 3" key="1">
    <citation type="submission" date="2018-03" db="EMBL/GenBank/DDBJ databases">
        <title>Complete genome sequencing of Faecalibacterium prausnitzii strains isolated from the human gut.</title>
        <authorList>
            <person name="Fitzgerald B.C."/>
            <person name="Shkoporov A.N."/>
            <person name="Ross P.R."/>
            <person name="Hill C."/>
        </authorList>
    </citation>
    <scope>NUCLEOTIDE SEQUENCE [LARGE SCALE GENOMIC DNA]</scope>
    <source>
        <strain evidence="2 3">ATCC 27768</strain>
    </source>
</reference>
<keyword evidence="1" id="KW-0812">Transmembrane</keyword>
<dbReference type="Proteomes" id="UP000252378">
    <property type="component" value="Unassembled WGS sequence"/>
</dbReference>
<keyword evidence="1" id="KW-0472">Membrane</keyword>
<accession>A0A367G679</accession>
<sequence>MTRGEAIKDFFCKTILPVAAAALLYCIFRSACVKAGELDYLWLWILCGLPFGIWRLRLWIIPGGGSLGSGIALFALNFILAGIIGGFVLVWRLIVAVWYVPLTVWYVPLTVWRLIVG</sequence>
<feature type="transmembrane region" description="Helical" evidence="1">
    <location>
        <begin position="40"/>
        <end position="58"/>
    </location>
</feature>
<keyword evidence="1" id="KW-1133">Transmembrane helix</keyword>
<feature type="transmembrane region" description="Helical" evidence="1">
    <location>
        <begin position="70"/>
        <end position="91"/>
    </location>
</feature>
<evidence type="ECO:0000313" key="3">
    <source>
        <dbReference type="Proteomes" id="UP000252378"/>
    </source>
</evidence>
<name>A0A367G679_9FIRM</name>